<reference evidence="2 3" key="1">
    <citation type="journal article" date="2014" name="BMC Genomics">
        <title>Comparison of environmental and isolate Sulfobacillus genomes reveals diverse carbon, sulfur, nitrogen, and hydrogen metabolisms.</title>
        <authorList>
            <person name="Justice N.B."/>
            <person name="Norman A."/>
            <person name="Brown C.T."/>
            <person name="Singh A."/>
            <person name="Thomas B.C."/>
            <person name="Banfield J.F."/>
        </authorList>
    </citation>
    <scope>NUCLEOTIDE SEQUENCE [LARGE SCALE GENOMIC DNA]</scope>
    <source>
        <strain evidence="2">AMDSBA3</strain>
    </source>
</reference>
<comment type="caution">
    <text evidence="2">The sequence shown here is derived from an EMBL/GenBank/DDBJ whole genome shotgun (WGS) entry which is preliminary data.</text>
</comment>
<sequence>MVRELKISSEDFQAILDGNLAYILQREDGRCFEVGDVFLLREWVGREWIQRSVDEGRANIADVLRAMRGDEPDFTGRACRVRVTHILRDSLCLRFGAVALSIRLEGQ</sequence>
<dbReference type="EMBL" id="PXYV01000006">
    <property type="protein sequence ID" value="PSR23394.1"/>
    <property type="molecule type" value="Genomic_DNA"/>
</dbReference>
<gene>
    <name evidence="2" type="ORF">C7B45_03530</name>
</gene>
<dbReference type="Pfam" id="PF12961">
    <property type="entry name" value="DUF3850"/>
    <property type="match status" value="1"/>
</dbReference>
<dbReference type="AlphaFoldDB" id="A0A2T2WMC4"/>
<accession>A0A2T2WMC4</accession>
<organism evidence="2 3">
    <name type="scientific">Sulfobacillus acidophilus</name>
    <dbReference type="NCBI Taxonomy" id="53633"/>
    <lineage>
        <taxon>Bacteria</taxon>
        <taxon>Bacillati</taxon>
        <taxon>Bacillota</taxon>
        <taxon>Clostridia</taxon>
        <taxon>Eubacteriales</taxon>
        <taxon>Clostridiales Family XVII. Incertae Sedis</taxon>
        <taxon>Sulfobacillus</taxon>
    </lineage>
</organism>
<evidence type="ECO:0000259" key="1">
    <source>
        <dbReference type="Pfam" id="PF12961"/>
    </source>
</evidence>
<proteinExistence type="predicted"/>
<name>A0A2T2WMC4_9FIRM</name>
<dbReference type="InterPro" id="IPR039440">
    <property type="entry name" value="DUF3850"/>
</dbReference>
<feature type="domain" description="DUF3850" evidence="1">
    <location>
        <begin position="3"/>
        <end position="102"/>
    </location>
</feature>
<dbReference type="Gene3D" id="2.30.130.30">
    <property type="entry name" value="Hypothetical protein"/>
    <property type="match status" value="1"/>
</dbReference>
<evidence type="ECO:0000313" key="2">
    <source>
        <dbReference type="EMBL" id="PSR23394.1"/>
    </source>
</evidence>
<evidence type="ECO:0000313" key="3">
    <source>
        <dbReference type="Proteomes" id="UP000241848"/>
    </source>
</evidence>
<dbReference type="Proteomes" id="UP000241848">
    <property type="component" value="Unassembled WGS sequence"/>
</dbReference>
<protein>
    <recommendedName>
        <fullName evidence="1">DUF3850 domain-containing protein</fullName>
    </recommendedName>
</protein>